<dbReference type="PROSITE" id="PS51197">
    <property type="entry name" value="HTH_RRF2_2"/>
    <property type="match status" value="1"/>
</dbReference>
<dbReference type="PANTHER" id="PTHR33221">
    <property type="entry name" value="WINGED HELIX-TURN-HELIX TRANSCRIPTIONAL REGULATOR, RRF2 FAMILY"/>
    <property type="match status" value="1"/>
</dbReference>
<proteinExistence type="predicted"/>
<keyword evidence="2" id="KW-1185">Reference proteome</keyword>
<dbReference type="InterPro" id="IPR000944">
    <property type="entry name" value="Tscrpt_reg_Rrf2"/>
</dbReference>
<accession>A0A7G9RZL1</accession>
<dbReference type="InterPro" id="IPR036390">
    <property type="entry name" value="WH_DNA-bd_sf"/>
</dbReference>
<name>A0A7G9RZL1_9FIRM</name>
<dbReference type="Pfam" id="PF02082">
    <property type="entry name" value="Rrf2"/>
    <property type="match status" value="1"/>
</dbReference>
<dbReference type="Gene3D" id="1.10.10.10">
    <property type="entry name" value="Winged helix-like DNA-binding domain superfamily/Winged helix DNA-binding domain"/>
    <property type="match status" value="1"/>
</dbReference>
<dbReference type="InterPro" id="IPR036388">
    <property type="entry name" value="WH-like_DNA-bd_sf"/>
</dbReference>
<reference evidence="1 2" key="1">
    <citation type="submission" date="2020-08" db="EMBL/GenBank/DDBJ databases">
        <title>Genome sequence of Erysipelothrix inopinata DSM 15511T.</title>
        <authorList>
            <person name="Hyun D.-W."/>
            <person name="Bae J.-W."/>
        </authorList>
    </citation>
    <scope>NUCLEOTIDE SEQUENCE [LARGE SCALE GENOMIC DNA]</scope>
    <source>
        <strain evidence="1 2">DSM 15511</strain>
    </source>
</reference>
<dbReference type="InterPro" id="IPR030489">
    <property type="entry name" value="TR_Rrf2-type_CS"/>
</dbReference>
<dbReference type="Proteomes" id="UP000515928">
    <property type="component" value="Chromosome"/>
</dbReference>
<dbReference type="AlphaFoldDB" id="A0A7G9RZL1"/>
<dbReference type="SUPFAM" id="SSF46785">
    <property type="entry name" value="Winged helix' DNA-binding domain"/>
    <property type="match status" value="1"/>
</dbReference>
<evidence type="ECO:0000313" key="1">
    <source>
        <dbReference type="EMBL" id="QNN61036.1"/>
    </source>
</evidence>
<dbReference type="PANTHER" id="PTHR33221:SF9">
    <property type="entry name" value="RRF2 FAMILY PROTEIN"/>
    <property type="match status" value="1"/>
</dbReference>
<dbReference type="KEGG" id="eio:H9L01_01320"/>
<sequence>MKYSKATNYALHVVQLIYKNGDEEAMSVSKIAGELQVAPSYLSKILATLVKQGILEAVSGVNGGYRINASHDKITMLDVIHAIEGSQSMFDCDPKHGPNCTIYQKMKESETQMEAFLSSIYISDLV</sequence>
<dbReference type="PROSITE" id="PS01332">
    <property type="entry name" value="HTH_RRF2_1"/>
    <property type="match status" value="1"/>
</dbReference>
<evidence type="ECO:0000313" key="2">
    <source>
        <dbReference type="Proteomes" id="UP000515928"/>
    </source>
</evidence>
<dbReference type="NCBIfam" id="TIGR00738">
    <property type="entry name" value="rrf2_super"/>
    <property type="match status" value="1"/>
</dbReference>
<dbReference type="GO" id="GO:0005829">
    <property type="term" value="C:cytosol"/>
    <property type="evidence" value="ECO:0007669"/>
    <property type="project" value="TreeGrafter"/>
</dbReference>
<gene>
    <name evidence="1" type="ORF">H9L01_01320</name>
</gene>
<dbReference type="RefSeq" id="WP_187534154.1">
    <property type="nucleotide sequence ID" value="NZ_CBCSHU010000019.1"/>
</dbReference>
<protein>
    <submittedName>
        <fullName evidence="1">Rrf2 family transcriptional regulator</fullName>
    </submittedName>
</protein>
<dbReference type="GO" id="GO:0003700">
    <property type="term" value="F:DNA-binding transcription factor activity"/>
    <property type="evidence" value="ECO:0007669"/>
    <property type="project" value="TreeGrafter"/>
</dbReference>
<dbReference type="EMBL" id="CP060715">
    <property type="protein sequence ID" value="QNN61036.1"/>
    <property type="molecule type" value="Genomic_DNA"/>
</dbReference>
<organism evidence="1 2">
    <name type="scientific">Erysipelothrix inopinata</name>
    <dbReference type="NCBI Taxonomy" id="225084"/>
    <lineage>
        <taxon>Bacteria</taxon>
        <taxon>Bacillati</taxon>
        <taxon>Bacillota</taxon>
        <taxon>Erysipelotrichia</taxon>
        <taxon>Erysipelotrichales</taxon>
        <taxon>Erysipelotrichaceae</taxon>
        <taxon>Erysipelothrix</taxon>
    </lineage>
</organism>